<keyword evidence="4 7" id="KW-0418">Kinase</keyword>
<name>A0A9D9IIX3_9BACT</name>
<sequence>NIMLTQNGDIKLIDLGIASKLNNSSTSTGYGTTAYMAPEQSAMGHCGVYTDVFALGILLFEMLTAHLPFYSNNPNPKEARDEIRYKIKYSPTPEMRSYYPFINHDLQSIVNKALEKEPVCRYQCCEEFRKAILDYETNKTRQLL</sequence>
<evidence type="ECO:0000256" key="2">
    <source>
        <dbReference type="ARBA" id="ARBA00022679"/>
    </source>
</evidence>
<gene>
    <name evidence="7" type="ORF">IAB81_03275</name>
</gene>
<proteinExistence type="predicted"/>
<dbReference type="InterPro" id="IPR000719">
    <property type="entry name" value="Prot_kinase_dom"/>
</dbReference>
<dbReference type="SMART" id="SM00220">
    <property type="entry name" value="S_TKc"/>
    <property type="match status" value="1"/>
</dbReference>
<dbReference type="Pfam" id="PF00069">
    <property type="entry name" value="Pkinase"/>
    <property type="match status" value="1"/>
</dbReference>
<evidence type="ECO:0000256" key="5">
    <source>
        <dbReference type="ARBA" id="ARBA00022840"/>
    </source>
</evidence>
<feature type="domain" description="Protein kinase" evidence="6">
    <location>
        <begin position="1"/>
        <end position="133"/>
    </location>
</feature>
<dbReference type="PANTHER" id="PTHR24351">
    <property type="entry name" value="RIBOSOMAL PROTEIN S6 KINASE"/>
    <property type="match status" value="1"/>
</dbReference>
<reference evidence="7" key="2">
    <citation type="journal article" date="2021" name="PeerJ">
        <title>Extensive microbial diversity within the chicken gut microbiome revealed by metagenomics and culture.</title>
        <authorList>
            <person name="Gilroy R."/>
            <person name="Ravi A."/>
            <person name="Getino M."/>
            <person name="Pursley I."/>
            <person name="Horton D.L."/>
            <person name="Alikhan N.F."/>
            <person name="Baker D."/>
            <person name="Gharbi K."/>
            <person name="Hall N."/>
            <person name="Watson M."/>
            <person name="Adriaenssens E.M."/>
            <person name="Foster-Nyarko E."/>
            <person name="Jarju S."/>
            <person name="Secka A."/>
            <person name="Antonio M."/>
            <person name="Oren A."/>
            <person name="Chaudhuri R.R."/>
            <person name="La Ragione R."/>
            <person name="Hildebrand F."/>
            <person name="Pallen M.J."/>
        </authorList>
    </citation>
    <scope>NUCLEOTIDE SEQUENCE</scope>
    <source>
        <strain evidence="7">B1-8020</strain>
    </source>
</reference>
<accession>A0A9D9IIX3</accession>
<evidence type="ECO:0000256" key="3">
    <source>
        <dbReference type="ARBA" id="ARBA00022741"/>
    </source>
</evidence>
<feature type="non-terminal residue" evidence="7">
    <location>
        <position position="1"/>
    </location>
</feature>
<keyword evidence="3" id="KW-0547">Nucleotide-binding</keyword>
<dbReference type="SUPFAM" id="SSF56112">
    <property type="entry name" value="Protein kinase-like (PK-like)"/>
    <property type="match status" value="1"/>
</dbReference>
<dbReference type="InterPro" id="IPR011009">
    <property type="entry name" value="Kinase-like_dom_sf"/>
</dbReference>
<dbReference type="PROSITE" id="PS50011">
    <property type="entry name" value="PROTEIN_KINASE_DOM"/>
    <property type="match status" value="1"/>
</dbReference>
<dbReference type="GO" id="GO:0005524">
    <property type="term" value="F:ATP binding"/>
    <property type="evidence" value="ECO:0007669"/>
    <property type="project" value="UniProtKB-KW"/>
</dbReference>
<keyword evidence="1" id="KW-0723">Serine/threonine-protein kinase</keyword>
<evidence type="ECO:0000313" key="8">
    <source>
        <dbReference type="Proteomes" id="UP000823604"/>
    </source>
</evidence>
<evidence type="ECO:0000313" key="7">
    <source>
        <dbReference type="EMBL" id="MBO8472633.1"/>
    </source>
</evidence>
<dbReference type="AlphaFoldDB" id="A0A9D9IIX3"/>
<dbReference type="Proteomes" id="UP000823604">
    <property type="component" value="Unassembled WGS sequence"/>
</dbReference>
<dbReference type="Gene3D" id="1.10.510.10">
    <property type="entry name" value="Transferase(Phosphotransferase) domain 1"/>
    <property type="match status" value="1"/>
</dbReference>
<comment type="caution">
    <text evidence="7">The sequence shown here is derived from an EMBL/GenBank/DDBJ whole genome shotgun (WGS) entry which is preliminary data.</text>
</comment>
<organism evidence="7 8">
    <name type="scientific">Candidatus Merdivivens pullicola</name>
    <dbReference type="NCBI Taxonomy" id="2840872"/>
    <lineage>
        <taxon>Bacteria</taxon>
        <taxon>Pseudomonadati</taxon>
        <taxon>Bacteroidota</taxon>
        <taxon>Bacteroidia</taxon>
        <taxon>Bacteroidales</taxon>
        <taxon>Muribaculaceae</taxon>
        <taxon>Muribaculaceae incertae sedis</taxon>
        <taxon>Candidatus Merdivivens</taxon>
    </lineage>
</organism>
<evidence type="ECO:0000256" key="1">
    <source>
        <dbReference type="ARBA" id="ARBA00022527"/>
    </source>
</evidence>
<evidence type="ECO:0000259" key="6">
    <source>
        <dbReference type="PROSITE" id="PS50011"/>
    </source>
</evidence>
<keyword evidence="5" id="KW-0067">ATP-binding</keyword>
<reference evidence="7" key="1">
    <citation type="submission" date="2020-10" db="EMBL/GenBank/DDBJ databases">
        <authorList>
            <person name="Gilroy R."/>
        </authorList>
    </citation>
    <scope>NUCLEOTIDE SEQUENCE</scope>
    <source>
        <strain evidence="7">B1-8020</strain>
    </source>
</reference>
<dbReference type="GO" id="GO:0004674">
    <property type="term" value="F:protein serine/threonine kinase activity"/>
    <property type="evidence" value="ECO:0007669"/>
    <property type="project" value="UniProtKB-KW"/>
</dbReference>
<evidence type="ECO:0000256" key="4">
    <source>
        <dbReference type="ARBA" id="ARBA00022777"/>
    </source>
</evidence>
<dbReference type="EMBL" id="JADIMA010000032">
    <property type="protein sequence ID" value="MBO8472633.1"/>
    <property type="molecule type" value="Genomic_DNA"/>
</dbReference>
<keyword evidence="2" id="KW-0808">Transferase</keyword>
<protein>
    <submittedName>
        <fullName evidence="7">Protein kinase</fullName>
    </submittedName>
</protein>